<evidence type="ECO:0000313" key="2">
    <source>
        <dbReference type="EMBL" id="KAG2490484.1"/>
    </source>
</evidence>
<accession>A0A835XVD1</accession>
<proteinExistence type="predicted"/>
<keyword evidence="3" id="KW-1185">Reference proteome</keyword>
<feature type="compositionally biased region" description="Low complexity" evidence="1">
    <location>
        <begin position="274"/>
        <end position="285"/>
    </location>
</feature>
<feature type="compositionally biased region" description="Pro residues" evidence="1">
    <location>
        <begin position="286"/>
        <end position="296"/>
    </location>
</feature>
<feature type="compositionally biased region" description="Pro residues" evidence="1">
    <location>
        <begin position="243"/>
        <end position="273"/>
    </location>
</feature>
<sequence>MAPVAERSMANPTGNPRLAATDKRKVYQNKWKVDLCKTCCVRPGYCCFAMFCPYCASFSLRKQALHGDMTRYLCCNGDCPCSGHMGERSCPGCCLCLETWLCFAQSVATTRWMIQDELQVETTKCDNCIIGTMIVLQYISCVCHILACFFEELREAAAIIDCIADLTWCTVCACMQTQHKAELEHRDAHPNAVPPPLPGMMAPGVQMIPMGQAQPGYGAPGGYPPQQGGYPPQGYPPQQGGYAPPPGGYPPQAAYPPPPGAFPPPPGTYPPQPGYVQQPPHGNPAYPYPPPQGMQR</sequence>
<dbReference type="Proteomes" id="UP000612055">
    <property type="component" value="Unassembled WGS sequence"/>
</dbReference>
<feature type="compositionally biased region" description="Low complexity" evidence="1">
    <location>
        <begin position="224"/>
        <end position="242"/>
    </location>
</feature>
<evidence type="ECO:0000313" key="3">
    <source>
        <dbReference type="Proteomes" id="UP000612055"/>
    </source>
</evidence>
<name>A0A835XVD1_9CHLO</name>
<gene>
    <name evidence="2" type="ORF">HYH03_011113</name>
</gene>
<comment type="caution">
    <text evidence="2">The sequence shown here is derived from an EMBL/GenBank/DDBJ whole genome shotgun (WGS) entry which is preliminary data.</text>
</comment>
<evidence type="ECO:0008006" key="4">
    <source>
        <dbReference type="Google" id="ProtNLM"/>
    </source>
</evidence>
<dbReference type="EMBL" id="JAEHOE010000061">
    <property type="protein sequence ID" value="KAG2490484.1"/>
    <property type="molecule type" value="Genomic_DNA"/>
</dbReference>
<dbReference type="AlphaFoldDB" id="A0A835XVD1"/>
<dbReference type="OrthoDB" id="998115at2759"/>
<protein>
    <recommendedName>
        <fullName evidence="4">PLAC8 family protein</fullName>
    </recommendedName>
</protein>
<reference evidence="2" key="1">
    <citation type="journal article" date="2020" name="bioRxiv">
        <title>Comparative genomics of Chlamydomonas.</title>
        <authorList>
            <person name="Craig R.J."/>
            <person name="Hasan A.R."/>
            <person name="Ness R.W."/>
            <person name="Keightley P.D."/>
        </authorList>
    </citation>
    <scope>NUCLEOTIDE SEQUENCE</scope>
    <source>
        <strain evidence="2">CCAP 11/70</strain>
    </source>
</reference>
<dbReference type="PANTHER" id="PTHR31152:SF1">
    <property type="entry name" value="PLAC8 FAMILY PROTEIN"/>
    <property type="match status" value="1"/>
</dbReference>
<dbReference type="PANTHER" id="PTHR31152">
    <property type="entry name" value="PLAC8 FAMILY PROTEIN"/>
    <property type="match status" value="1"/>
</dbReference>
<organism evidence="2 3">
    <name type="scientific">Edaphochlamys debaryana</name>
    <dbReference type="NCBI Taxonomy" id="47281"/>
    <lineage>
        <taxon>Eukaryota</taxon>
        <taxon>Viridiplantae</taxon>
        <taxon>Chlorophyta</taxon>
        <taxon>core chlorophytes</taxon>
        <taxon>Chlorophyceae</taxon>
        <taxon>CS clade</taxon>
        <taxon>Chlamydomonadales</taxon>
        <taxon>Chlamydomonadales incertae sedis</taxon>
        <taxon>Edaphochlamys</taxon>
    </lineage>
</organism>
<feature type="region of interest" description="Disordered" evidence="1">
    <location>
        <begin position="211"/>
        <end position="296"/>
    </location>
</feature>
<evidence type="ECO:0000256" key="1">
    <source>
        <dbReference type="SAM" id="MobiDB-lite"/>
    </source>
</evidence>